<reference evidence="1 2" key="1">
    <citation type="journal article" date="2012" name="ISME J.">
        <title>Nitrification expanded: discovery, physiology and genomics of a nitrite-oxidizing bacterium from the phylum Chloroflexi.</title>
        <authorList>
            <person name="Sorokin D.Y."/>
            <person name="Lucker S."/>
            <person name="Vejmelkova D."/>
            <person name="Kostrikina N.A."/>
            <person name="Kleerebezem R."/>
            <person name="Rijpstra W.I."/>
            <person name="Damste J.S."/>
            <person name="Le Paslier D."/>
            <person name="Muyzer G."/>
            <person name="Wagner M."/>
            <person name="van Loosdrecht M.C."/>
            <person name="Daims H."/>
        </authorList>
    </citation>
    <scope>NUCLEOTIDE SEQUENCE [LARGE SCALE GENOMIC DNA]</scope>
    <source>
        <strain evidence="2">none</strain>
    </source>
</reference>
<dbReference type="EMBL" id="CAGS01000181">
    <property type="protein sequence ID" value="CCF83689.1"/>
    <property type="molecule type" value="Genomic_DNA"/>
</dbReference>
<comment type="caution">
    <text evidence="1">The sequence shown here is derived from an EMBL/GenBank/DDBJ whole genome shotgun (WGS) entry which is preliminary data.</text>
</comment>
<dbReference type="Pfam" id="PF19302">
    <property type="entry name" value="DUF5915"/>
    <property type="match status" value="1"/>
</dbReference>
<dbReference type="AlphaFoldDB" id="I4EG77"/>
<protein>
    <recommendedName>
        <fullName evidence="3">Isoleucine--tRNA ligase</fullName>
    </recommendedName>
</protein>
<accession>I4EG77</accession>
<organism evidence="1 2">
    <name type="scientific">Nitrolancea hollandica Lb</name>
    <dbReference type="NCBI Taxonomy" id="1129897"/>
    <lineage>
        <taxon>Bacteria</taxon>
        <taxon>Pseudomonadati</taxon>
        <taxon>Thermomicrobiota</taxon>
        <taxon>Thermomicrobia</taxon>
        <taxon>Sphaerobacterales</taxon>
        <taxon>Sphaerobacterineae</taxon>
        <taxon>Sphaerobacteraceae</taxon>
        <taxon>Nitrolancea</taxon>
    </lineage>
</organism>
<dbReference type="PANTHER" id="PTHR42780">
    <property type="entry name" value="SOLEUCYL-TRNA SYNTHETASE"/>
    <property type="match status" value="1"/>
</dbReference>
<keyword evidence="2" id="KW-1185">Reference proteome</keyword>
<evidence type="ECO:0008006" key="3">
    <source>
        <dbReference type="Google" id="ProtNLM"/>
    </source>
</evidence>
<dbReference type="GO" id="GO:0004822">
    <property type="term" value="F:isoleucine-tRNA ligase activity"/>
    <property type="evidence" value="ECO:0007669"/>
    <property type="project" value="InterPro"/>
</dbReference>
<dbReference type="InterPro" id="IPR023586">
    <property type="entry name" value="Ile-tRNA-ligase_type2"/>
</dbReference>
<evidence type="ECO:0000313" key="2">
    <source>
        <dbReference type="Proteomes" id="UP000004221"/>
    </source>
</evidence>
<gene>
    <name evidence="1" type="ORF">NITHO_2610001</name>
</gene>
<dbReference type="Proteomes" id="UP000004221">
    <property type="component" value="Unassembled WGS sequence"/>
</dbReference>
<proteinExistence type="predicted"/>
<dbReference type="GO" id="GO:0006428">
    <property type="term" value="P:isoleucyl-tRNA aminoacylation"/>
    <property type="evidence" value="ECO:0007669"/>
    <property type="project" value="TreeGrafter"/>
</dbReference>
<sequence>MLVEIKSRPGYSVAEDRDFIVALDLTITPELHLEGLARDFVRGVQDARKNAGLKIEDTITTVYQVTGEAAEAIERFSEYIKAETLSVDLRPGTPGDGMHVEQVKVGKYPVAIGIQVTGKPKETD</sequence>
<name>I4EG77_9BACT</name>
<evidence type="ECO:0000313" key="1">
    <source>
        <dbReference type="EMBL" id="CCF83689.1"/>
    </source>
</evidence>
<dbReference type="PANTHER" id="PTHR42780:SF1">
    <property type="entry name" value="ISOLEUCINE--TRNA LIGASE, CYTOPLASMIC"/>
    <property type="match status" value="1"/>
</dbReference>